<evidence type="ECO:0000313" key="2">
    <source>
        <dbReference type="Proteomes" id="UP000828390"/>
    </source>
</evidence>
<evidence type="ECO:0000313" key="1">
    <source>
        <dbReference type="EMBL" id="KAH3833225.1"/>
    </source>
</evidence>
<comment type="caution">
    <text evidence="1">The sequence shown here is derived from an EMBL/GenBank/DDBJ whole genome shotgun (WGS) entry which is preliminary data.</text>
</comment>
<reference evidence="1" key="2">
    <citation type="submission" date="2020-11" db="EMBL/GenBank/DDBJ databases">
        <authorList>
            <person name="McCartney M.A."/>
            <person name="Auch B."/>
            <person name="Kono T."/>
            <person name="Mallez S."/>
            <person name="Becker A."/>
            <person name="Gohl D.M."/>
            <person name="Silverstein K.A.T."/>
            <person name="Koren S."/>
            <person name="Bechman K.B."/>
            <person name="Herman A."/>
            <person name="Abrahante J.E."/>
            <person name="Garbe J."/>
        </authorList>
    </citation>
    <scope>NUCLEOTIDE SEQUENCE</scope>
    <source>
        <strain evidence="1">Duluth1</strain>
        <tissue evidence="1">Whole animal</tissue>
    </source>
</reference>
<proteinExistence type="predicted"/>
<reference evidence="1" key="1">
    <citation type="journal article" date="2019" name="bioRxiv">
        <title>The Genome of the Zebra Mussel, Dreissena polymorpha: A Resource for Invasive Species Research.</title>
        <authorList>
            <person name="McCartney M.A."/>
            <person name="Auch B."/>
            <person name="Kono T."/>
            <person name="Mallez S."/>
            <person name="Zhang Y."/>
            <person name="Obille A."/>
            <person name="Becker A."/>
            <person name="Abrahante J.E."/>
            <person name="Garbe J."/>
            <person name="Badalamenti J.P."/>
            <person name="Herman A."/>
            <person name="Mangelson H."/>
            <person name="Liachko I."/>
            <person name="Sullivan S."/>
            <person name="Sone E.D."/>
            <person name="Koren S."/>
            <person name="Silverstein K.A.T."/>
            <person name="Beckman K.B."/>
            <person name="Gohl D.M."/>
        </authorList>
    </citation>
    <scope>NUCLEOTIDE SEQUENCE</scope>
    <source>
        <strain evidence="1">Duluth1</strain>
        <tissue evidence="1">Whole animal</tissue>
    </source>
</reference>
<keyword evidence="2" id="KW-1185">Reference proteome</keyword>
<dbReference type="EMBL" id="JAIWYP010000004">
    <property type="protein sequence ID" value="KAH3833225.1"/>
    <property type="molecule type" value="Genomic_DNA"/>
</dbReference>
<protein>
    <submittedName>
        <fullName evidence="1">Uncharacterized protein</fullName>
    </submittedName>
</protein>
<sequence length="139" mass="15409">MIELNVSRVTSWVPGLSELVSHEPFEAGVKTKCLWTVPVSYGFLSEPEFYFSEAKYQVDEGAGSLEVNVWKTGTDLSQPSMLGASLQKFEAAEYLVLENERHMVAVVTRVLHPSGPTLTSLLWSSIQSLANMPEFLNAK</sequence>
<organism evidence="1 2">
    <name type="scientific">Dreissena polymorpha</name>
    <name type="common">Zebra mussel</name>
    <name type="synonym">Mytilus polymorpha</name>
    <dbReference type="NCBI Taxonomy" id="45954"/>
    <lineage>
        <taxon>Eukaryota</taxon>
        <taxon>Metazoa</taxon>
        <taxon>Spiralia</taxon>
        <taxon>Lophotrochozoa</taxon>
        <taxon>Mollusca</taxon>
        <taxon>Bivalvia</taxon>
        <taxon>Autobranchia</taxon>
        <taxon>Heteroconchia</taxon>
        <taxon>Euheterodonta</taxon>
        <taxon>Imparidentia</taxon>
        <taxon>Neoheterodontei</taxon>
        <taxon>Myida</taxon>
        <taxon>Dreissenoidea</taxon>
        <taxon>Dreissenidae</taxon>
        <taxon>Dreissena</taxon>
    </lineage>
</organism>
<dbReference type="AlphaFoldDB" id="A0A9D4K546"/>
<gene>
    <name evidence="1" type="ORF">DPMN_106528</name>
</gene>
<accession>A0A9D4K546</accession>
<dbReference type="Proteomes" id="UP000828390">
    <property type="component" value="Unassembled WGS sequence"/>
</dbReference>
<name>A0A9D4K546_DREPO</name>